<dbReference type="InterPro" id="IPR036635">
    <property type="entry name" value="MurB_C_sf"/>
</dbReference>
<dbReference type="InterPro" id="IPR016169">
    <property type="entry name" value="FAD-bd_PCMH_sub2"/>
</dbReference>
<keyword evidence="8 16" id="KW-0274">FAD</keyword>
<dbReference type="Pfam" id="PF01565">
    <property type="entry name" value="FAD_binding_4"/>
    <property type="match status" value="1"/>
</dbReference>
<comment type="pathway">
    <text evidence="4 16">Cell wall biogenesis; peptidoglycan biosynthesis.</text>
</comment>
<evidence type="ECO:0000256" key="8">
    <source>
        <dbReference type="ARBA" id="ARBA00022827"/>
    </source>
</evidence>
<dbReference type="AlphaFoldDB" id="A0A1F6PB26"/>
<evidence type="ECO:0000256" key="1">
    <source>
        <dbReference type="ARBA" id="ARBA00001974"/>
    </source>
</evidence>
<dbReference type="InterPro" id="IPR006094">
    <property type="entry name" value="Oxid_FAD_bind_N"/>
</dbReference>
<keyword evidence="6 16" id="KW-0132">Cell division</keyword>
<keyword evidence="7 16" id="KW-0285">Flavoprotein</keyword>
<dbReference type="NCBIfam" id="TIGR00179">
    <property type="entry name" value="murB"/>
    <property type="match status" value="1"/>
</dbReference>
<comment type="similarity">
    <text evidence="16">Belongs to the MurB family.</text>
</comment>
<sequence>MALFTTVEFTINFLYYSLKSTIKQVRYMHELYEKLKEFGDAKINESLAKHVTFKIGGPAGLFVTVNDTEKLIGLLNYLSGEGVDYFILAGGSNLLMNDQGFDGIVIKIATNQPPKVTPKGAGFDIEVEAGVMLSAVVNLASKNSLAGMDWAIGIPGTFGGAVRGNAGAMGKEISKVLTWVEIWRNGEVVRLKPEECGFSYRNSDFKHDKSIVLRGGIYLEPGNKQEIMERMQKYLAQRKHTPYPSAGSFFKNLKLAQWVGDTKELPELFLQRGTVPIGWITEQMGLRGLAVGGAKISDEHGNYLINFDNATQADVLSLVEEIKQKVYDKYKVELEPEVQIVK</sequence>
<comment type="subcellular location">
    <subcellularLocation>
        <location evidence="3 16">Cytoplasm</location>
    </subcellularLocation>
</comment>
<dbReference type="GO" id="GO:0009252">
    <property type="term" value="P:peptidoglycan biosynthetic process"/>
    <property type="evidence" value="ECO:0007669"/>
    <property type="project" value="UniProtKB-UniRule"/>
</dbReference>
<evidence type="ECO:0000256" key="15">
    <source>
        <dbReference type="ARBA" id="ARBA00048914"/>
    </source>
</evidence>
<dbReference type="SUPFAM" id="SSF56176">
    <property type="entry name" value="FAD-binding/transporter-associated domain-like"/>
    <property type="match status" value="1"/>
</dbReference>
<dbReference type="InterPro" id="IPR036318">
    <property type="entry name" value="FAD-bd_PCMH-like_sf"/>
</dbReference>
<evidence type="ECO:0000313" key="19">
    <source>
        <dbReference type="Proteomes" id="UP000176634"/>
    </source>
</evidence>
<dbReference type="GO" id="GO:0008762">
    <property type="term" value="F:UDP-N-acetylmuramate dehydrogenase activity"/>
    <property type="evidence" value="ECO:0007669"/>
    <property type="project" value="UniProtKB-UniRule"/>
</dbReference>
<name>A0A1F6PB26_9BACT</name>
<accession>A0A1F6PB26</accession>
<organism evidence="18 19">
    <name type="scientific">Candidatus Magasanikbacteria bacterium RIFOXYD1_FULL_40_23</name>
    <dbReference type="NCBI Taxonomy" id="1798705"/>
    <lineage>
        <taxon>Bacteria</taxon>
        <taxon>Candidatus Magasanikiibacteriota</taxon>
    </lineage>
</organism>
<dbReference type="EC" id="1.3.1.98" evidence="16"/>
<keyword evidence="9 16" id="KW-0521">NADP</keyword>
<keyword evidence="12 16" id="KW-0560">Oxidoreductase</keyword>
<feature type="domain" description="FAD-binding PCMH-type" evidence="17">
    <location>
        <begin position="54"/>
        <end position="234"/>
    </location>
</feature>
<dbReference type="Proteomes" id="UP000176634">
    <property type="component" value="Unassembled WGS sequence"/>
</dbReference>
<dbReference type="InterPro" id="IPR016166">
    <property type="entry name" value="FAD-bd_PCMH"/>
</dbReference>
<protein>
    <recommendedName>
        <fullName evidence="16">UDP-N-acetylenolpyruvoylglucosamine reductase</fullName>
        <ecNumber evidence="16">1.3.1.98</ecNumber>
    </recommendedName>
    <alternativeName>
        <fullName evidence="16">UDP-N-acetylmuramate dehydrogenase</fullName>
    </alternativeName>
</protein>
<dbReference type="GO" id="GO:0005829">
    <property type="term" value="C:cytosol"/>
    <property type="evidence" value="ECO:0007669"/>
    <property type="project" value="TreeGrafter"/>
</dbReference>
<keyword evidence="5 16" id="KW-0963">Cytoplasm</keyword>
<keyword evidence="10 16" id="KW-0133">Cell shape</keyword>
<dbReference type="GO" id="GO:0071949">
    <property type="term" value="F:FAD binding"/>
    <property type="evidence" value="ECO:0007669"/>
    <property type="project" value="InterPro"/>
</dbReference>
<comment type="cofactor">
    <cofactor evidence="1 16">
        <name>FAD</name>
        <dbReference type="ChEBI" id="CHEBI:57692"/>
    </cofactor>
</comment>
<evidence type="ECO:0000256" key="11">
    <source>
        <dbReference type="ARBA" id="ARBA00022984"/>
    </source>
</evidence>
<dbReference type="GO" id="GO:0071555">
    <property type="term" value="P:cell wall organization"/>
    <property type="evidence" value="ECO:0007669"/>
    <property type="project" value="UniProtKB-KW"/>
</dbReference>
<evidence type="ECO:0000256" key="5">
    <source>
        <dbReference type="ARBA" id="ARBA00022490"/>
    </source>
</evidence>
<feature type="active site" evidence="16">
    <location>
        <position position="201"/>
    </location>
</feature>
<gene>
    <name evidence="16" type="primary">murB</name>
    <name evidence="18" type="ORF">A2563_02010</name>
</gene>
<evidence type="ECO:0000313" key="18">
    <source>
        <dbReference type="EMBL" id="OGH93362.1"/>
    </source>
</evidence>
<evidence type="ECO:0000256" key="9">
    <source>
        <dbReference type="ARBA" id="ARBA00022857"/>
    </source>
</evidence>
<evidence type="ECO:0000256" key="14">
    <source>
        <dbReference type="ARBA" id="ARBA00023316"/>
    </source>
</evidence>
<reference evidence="18 19" key="1">
    <citation type="journal article" date="2016" name="Nat. Commun.">
        <title>Thousands of microbial genomes shed light on interconnected biogeochemical processes in an aquifer system.</title>
        <authorList>
            <person name="Anantharaman K."/>
            <person name="Brown C.T."/>
            <person name="Hug L.A."/>
            <person name="Sharon I."/>
            <person name="Castelle C.J."/>
            <person name="Probst A.J."/>
            <person name="Thomas B.C."/>
            <person name="Singh A."/>
            <person name="Wilkins M.J."/>
            <person name="Karaoz U."/>
            <person name="Brodie E.L."/>
            <person name="Williams K.H."/>
            <person name="Hubbard S.S."/>
            <person name="Banfield J.F."/>
        </authorList>
    </citation>
    <scope>NUCLEOTIDE SEQUENCE [LARGE SCALE GENOMIC DNA]</scope>
</reference>
<evidence type="ECO:0000256" key="6">
    <source>
        <dbReference type="ARBA" id="ARBA00022618"/>
    </source>
</evidence>
<dbReference type="STRING" id="1798705.A2563_02010"/>
<dbReference type="GO" id="GO:0008360">
    <property type="term" value="P:regulation of cell shape"/>
    <property type="evidence" value="ECO:0007669"/>
    <property type="project" value="UniProtKB-KW"/>
</dbReference>
<evidence type="ECO:0000256" key="10">
    <source>
        <dbReference type="ARBA" id="ARBA00022960"/>
    </source>
</evidence>
<evidence type="ECO:0000256" key="16">
    <source>
        <dbReference type="HAMAP-Rule" id="MF_00037"/>
    </source>
</evidence>
<dbReference type="InterPro" id="IPR016167">
    <property type="entry name" value="FAD-bd_PCMH_sub1"/>
</dbReference>
<dbReference type="GO" id="GO:0051301">
    <property type="term" value="P:cell division"/>
    <property type="evidence" value="ECO:0007669"/>
    <property type="project" value="UniProtKB-KW"/>
</dbReference>
<comment type="catalytic activity">
    <reaction evidence="15 16">
        <text>UDP-N-acetyl-alpha-D-muramate + NADP(+) = UDP-N-acetyl-3-O-(1-carboxyvinyl)-alpha-D-glucosamine + NADPH + H(+)</text>
        <dbReference type="Rhea" id="RHEA:12248"/>
        <dbReference type="ChEBI" id="CHEBI:15378"/>
        <dbReference type="ChEBI" id="CHEBI:57783"/>
        <dbReference type="ChEBI" id="CHEBI:58349"/>
        <dbReference type="ChEBI" id="CHEBI:68483"/>
        <dbReference type="ChEBI" id="CHEBI:70757"/>
        <dbReference type="EC" id="1.3.1.98"/>
    </reaction>
</comment>
<feature type="active site" evidence="16">
    <location>
        <position position="337"/>
    </location>
</feature>
<dbReference type="PROSITE" id="PS51387">
    <property type="entry name" value="FAD_PCMH"/>
    <property type="match status" value="1"/>
</dbReference>
<dbReference type="Gene3D" id="3.30.43.10">
    <property type="entry name" value="Uridine Diphospho-n-acetylenolpyruvylglucosamine Reductase, domain 2"/>
    <property type="match status" value="1"/>
</dbReference>
<feature type="active site" description="Proton donor" evidence="16">
    <location>
        <position position="248"/>
    </location>
</feature>
<evidence type="ECO:0000259" key="17">
    <source>
        <dbReference type="PROSITE" id="PS51387"/>
    </source>
</evidence>
<dbReference type="HAMAP" id="MF_00037">
    <property type="entry name" value="MurB"/>
    <property type="match status" value="1"/>
</dbReference>
<evidence type="ECO:0000256" key="13">
    <source>
        <dbReference type="ARBA" id="ARBA00023306"/>
    </source>
</evidence>
<keyword evidence="13 16" id="KW-0131">Cell cycle</keyword>
<dbReference type="SUPFAM" id="SSF56194">
    <property type="entry name" value="Uridine diphospho-N-Acetylenolpyruvylglucosamine reductase, MurB, C-terminal domain"/>
    <property type="match status" value="1"/>
</dbReference>
<evidence type="ECO:0000256" key="7">
    <source>
        <dbReference type="ARBA" id="ARBA00022630"/>
    </source>
</evidence>
<dbReference type="PANTHER" id="PTHR21071:SF4">
    <property type="entry name" value="UDP-N-ACETYLENOLPYRUVOYLGLUCOSAMINE REDUCTASE"/>
    <property type="match status" value="1"/>
</dbReference>
<dbReference type="InterPro" id="IPR003170">
    <property type="entry name" value="MurB"/>
</dbReference>
<keyword evidence="11 16" id="KW-0573">Peptidoglycan synthesis</keyword>
<dbReference type="UniPathway" id="UPA00219"/>
<evidence type="ECO:0000256" key="4">
    <source>
        <dbReference type="ARBA" id="ARBA00004752"/>
    </source>
</evidence>
<dbReference type="PANTHER" id="PTHR21071">
    <property type="entry name" value="UDP-N-ACETYLENOLPYRUVOYLGLUCOSAMINE REDUCTASE"/>
    <property type="match status" value="1"/>
</dbReference>
<dbReference type="Gene3D" id="3.90.78.10">
    <property type="entry name" value="UDP-N-acetylenolpyruvoylglucosamine reductase, C-terminal domain"/>
    <property type="match status" value="1"/>
</dbReference>
<evidence type="ECO:0000256" key="2">
    <source>
        <dbReference type="ARBA" id="ARBA00003921"/>
    </source>
</evidence>
<evidence type="ECO:0000256" key="3">
    <source>
        <dbReference type="ARBA" id="ARBA00004496"/>
    </source>
</evidence>
<dbReference type="InterPro" id="IPR011601">
    <property type="entry name" value="MurB_C"/>
</dbReference>
<dbReference type="EMBL" id="MFRA01000001">
    <property type="protein sequence ID" value="OGH93362.1"/>
    <property type="molecule type" value="Genomic_DNA"/>
</dbReference>
<comment type="caution">
    <text evidence="18">The sequence shown here is derived from an EMBL/GenBank/DDBJ whole genome shotgun (WGS) entry which is preliminary data.</text>
</comment>
<proteinExistence type="inferred from homology"/>
<dbReference type="Gene3D" id="3.30.465.10">
    <property type="match status" value="1"/>
</dbReference>
<keyword evidence="14 16" id="KW-0961">Cell wall biogenesis/degradation</keyword>
<evidence type="ECO:0000256" key="12">
    <source>
        <dbReference type="ARBA" id="ARBA00023002"/>
    </source>
</evidence>
<dbReference type="Pfam" id="PF02873">
    <property type="entry name" value="MurB_C"/>
    <property type="match status" value="1"/>
</dbReference>
<comment type="function">
    <text evidence="2 16">Cell wall formation.</text>
</comment>